<evidence type="ECO:0000313" key="15">
    <source>
        <dbReference type="RefSeq" id="XP_022237701.1"/>
    </source>
</evidence>
<keyword evidence="9 13" id="KW-0472">Membrane</keyword>
<feature type="transmembrane region" description="Helical" evidence="13">
    <location>
        <begin position="362"/>
        <end position="385"/>
    </location>
</feature>
<evidence type="ECO:0000256" key="3">
    <source>
        <dbReference type="ARBA" id="ARBA00022448"/>
    </source>
</evidence>
<keyword evidence="14" id="KW-1185">Reference proteome</keyword>
<keyword evidence="3 12" id="KW-0813">Transport</keyword>
<evidence type="ECO:0000256" key="7">
    <source>
        <dbReference type="ARBA" id="ARBA00023053"/>
    </source>
</evidence>
<keyword evidence="5 12" id="KW-0812">Transmembrane</keyword>
<gene>
    <name evidence="15" type="primary">LOC111085029</name>
</gene>
<evidence type="ECO:0000256" key="9">
    <source>
        <dbReference type="ARBA" id="ARBA00023136"/>
    </source>
</evidence>
<evidence type="ECO:0000256" key="4">
    <source>
        <dbReference type="ARBA" id="ARBA00022461"/>
    </source>
</evidence>
<dbReference type="PRINTS" id="PR01078">
    <property type="entry name" value="AMINACHANNEL"/>
</dbReference>
<proteinExistence type="inferred from homology"/>
<evidence type="ECO:0000313" key="14">
    <source>
        <dbReference type="Proteomes" id="UP000694941"/>
    </source>
</evidence>
<reference evidence="15" key="1">
    <citation type="submission" date="2025-08" db="UniProtKB">
        <authorList>
            <consortium name="RefSeq"/>
        </authorList>
    </citation>
    <scope>IDENTIFICATION</scope>
    <source>
        <tissue evidence="15">Muscle</tissue>
    </source>
</reference>
<evidence type="ECO:0000256" key="5">
    <source>
        <dbReference type="ARBA" id="ARBA00022692"/>
    </source>
</evidence>
<dbReference type="GeneID" id="111085029"/>
<sequence length="401" mass="45361">MYTSITIMDDLRRAEDADLPQYPAITLCTHSPFKTTNKTSVEELRMLGISLSYPFSNLDINTRTKFIEAAIKSDINGILDLKRNWNLDHSNSLVGFKSSVRLKDMIIEHSISCEEFFIECAVALNISNCCSFFRTVITPLGVCFTFSPNKTLQRKITKVSTIAVNFRLPQNSVPLSEEEGVTVAIHDPREFPSESILKSNVGIWPGMNVRIAFQLTQTDYTSKLSLLPSNIFRRCNNEIWSVIGKPYTKNNCEIENTILLVQEFCNCTLVITPSVGGEIRYCGSEDIITCFIPKARDIYANIHCTPACKEYTYVKRTSYTRLQSSNSVTRSEAMNIELMFKDYSYIQAKYNINSITDAMSEIGGSMGLLLGASIITATDIFLFFMKKTYQKFCDMVFSTKK</sequence>
<keyword evidence="6 13" id="KW-1133">Transmembrane helix</keyword>
<keyword evidence="11 12" id="KW-0407">Ion channel</keyword>
<dbReference type="PANTHER" id="PTHR11690">
    <property type="entry name" value="AMILORIDE-SENSITIVE SODIUM CHANNEL-RELATED"/>
    <property type="match status" value="1"/>
</dbReference>
<evidence type="ECO:0000256" key="8">
    <source>
        <dbReference type="ARBA" id="ARBA00023065"/>
    </source>
</evidence>
<protein>
    <submittedName>
        <fullName evidence="15">Acid-sensing ion channel 5-like</fullName>
    </submittedName>
</protein>
<evidence type="ECO:0000256" key="12">
    <source>
        <dbReference type="RuleBase" id="RU000679"/>
    </source>
</evidence>
<evidence type="ECO:0000256" key="2">
    <source>
        <dbReference type="ARBA" id="ARBA00007193"/>
    </source>
</evidence>
<comment type="similarity">
    <text evidence="2 12">Belongs to the amiloride-sensitive sodium channel (TC 1.A.6) family.</text>
</comment>
<evidence type="ECO:0000256" key="1">
    <source>
        <dbReference type="ARBA" id="ARBA00004141"/>
    </source>
</evidence>
<dbReference type="Pfam" id="PF00858">
    <property type="entry name" value="ASC"/>
    <property type="match status" value="1"/>
</dbReference>
<dbReference type="Gene3D" id="1.10.287.770">
    <property type="entry name" value="YojJ-like"/>
    <property type="match status" value="1"/>
</dbReference>
<keyword evidence="8 12" id="KW-0406">Ion transport</keyword>
<comment type="subcellular location">
    <subcellularLocation>
        <location evidence="1">Membrane</location>
        <topology evidence="1">Multi-pass membrane protein</topology>
    </subcellularLocation>
</comment>
<keyword evidence="10 12" id="KW-0739">Sodium transport</keyword>
<dbReference type="Gene3D" id="2.60.470.10">
    <property type="entry name" value="Acid-sensing ion channels like domains"/>
    <property type="match status" value="1"/>
</dbReference>
<dbReference type="InterPro" id="IPR001873">
    <property type="entry name" value="ENaC"/>
</dbReference>
<keyword evidence="4 12" id="KW-0894">Sodium channel</keyword>
<accession>A0ABM1S246</accession>
<name>A0ABM1S246_LIMPO</name>
<evidence type="ECO:0000256" key="10">
    <source>
        <dbReference type="ARBA" id="ARBA00023201"/>
    </source>
</evidence>
<keyword evidence="7" id="KW-0915">Sodium</keyword>
<evidence type="ECO:0000256" key="11">
    <source>
        <dbReference type="ARBA" id="ARBA00023303"/>
    </source>
</evidence>
<evidence type="ECO:0000256" key="13">
    <source>
        <dbReference type="SAM" id="Phobius"/>
    </source>
</evidence>
<dbReference type="Proteomes" id="UP000694941">
    <property type="component" value="Unplaced"/>
</dbReference>
<organism evidence="14 15">
    <name type="scientific">Limulus polyphemus</name>
    <name type="common">Atlantic horseshoe crab</name>
    <dbReference type="NCBI Taxonomy" id="6850"/>
    <lineage>
        <taxon>Eukaryota</taxon>
        <taxon>Metazoa</taxon>
        <taxon>Ecdysozoa</taxon>
        <taxon>Arthropoda</taxon>
        <taxon>Chelicerata</taxon>
        <taxon>Merostomata</taxon>
        <taxon>Xiphosura</taxon>
        <taxon>Limulidae</taxon>
        <taxon>Limulus</taxon>
    </lineage>
</organism>
<evidence type="ECO:0000256" key="6">
    <source>
        <dbReference type="ARBA" id="ARBA00022989"/>
    </source>
</evidence>
<dbReference type="RefSeq" id="XP_022237701.1">
    <property type="nucleotide sequence ID" value="XM_022381993.1"/>
</dbReference>